<sequence>MLVKLLKTKGGFLTTRILQVWQRTQCSCSVLSVSTLLAGTATQNHNKIQKLMDRGIPVASKYLQKVWLERDKQAHEKKKASMKAAVDNKTPPRQPHLECRSKKLYEANERLEQINRENHILLRRIDYHNELRHPARIDCHLKQQGPKSLNILMREKRVREIEAENQRIHRQISSVKPTHSVQKLEADYIRSRKDLEHLSEYPPASAGMYSYQYDRSSRNSSLPSVRTHRSRHTPRDDSYRTEDFLNHTQDNNYTAQTDDDDTFDTECFKEQVEAPQPPPAMPEPQETEYKEDYDAYDDDDFAQDIIDKQHEVRGNTFLTDDIAGNDNNDIF</sequence>
<evidence type="ECO:0000256" key="3">
    <source>
        <dbReference type="SAM" id="MobiDB-lite"/>
    </source>
</evidence>
<evidence type="ECO:0000313" key="5">
    <source>
        <dbReference type="Proteomes" id="UP000070089"/>
    </source>
</evidence>
<gene>
    <name evidence="4" type="ORF">QR46_2915</name>
</gene>
<proteinExistence type="inferred from homology"/>
<dbReference type="InterPro" id="IPR029488">
    <property type="entry name" value="Hmw/CFAP97"/>
</dbReference>
<name>A0A132NSR8_GIAIN</name>
<keyword evidence="2" id="KW-0175">Coiled coil</keyword>
<dbReference type="VEuPathDB" id="GiardiaDB:QR46_2915"/>
<dbReference type="AlphaFoldDB" id="A0A132NSR8"/>
<feature type="coiled-coil region" evidence="2">
    <location>
        <begin position="97"/>
        <end position="124"/>
    </location>
</feature>
<dbReference type="Pfam" id="PF13879">
    <property type="entry name" value="Hmw_CFAP97"/>
    <property type="match status" value="1"/>
</dbReference>
<evidence type="ECO:0000256" key="2">
    <source>
        <dbReference type="SAM" id="Coils"/>
    </source>
</evidence>
<dbReference type="PANTHER" id="PTHR23035:SF2">
    <property type="entry name" value="KIAA1430 HOMOLOGUE"/>
    <property type="match status" value="1"/>
</dbReference>
<comment type="caution">
    <text evidence="4">The sequence shown here is derived from an EMBL/GenBank/DDBJ whole genome shotgun (WGS) entry which is preliminary data.</text>
</comment>
<accession>A0A132NSR8</accession>
<reference evidence="4 5" key="1">
    <citation type="journal article" date="2015" name="Mol. Biochem. Parasitol.">
        <title>Identification of polymorphic genes for use in assemblage B genotyping assays through comparative genomics of multiple assemblage B Giardia duodenalis isolates.</title>
        <authorList>
            <person name="Wielinga C."/>
            <person name="Thompson R.C."/>
            <person name="Monis P."/>
            <person name="Ryan U."/>
        </authorList>
    </citation>
    <scope>NUCLEOTIDE SEQUENCE [LARGE SCALE GENOMIC DNA]</scope>
    <source>
        <strain evidence="4 5">BAH15c1</strain>
    </source>
</reference>
<organism evidence="4 5">
    <name type="scientific">Giardia duodenalis assemblage B</name>
    <dbReference type="NCBI Taxonomy" id="1394984"/>
    <lineage>
        <taxon>Eukaryota</taxon>
        <taxon>Metamonada</taxon>
        <taxon>Diplomonadida</taxon>
        <taxon>Hexamitidae</taxon>
        <taxon>Giardiinae</taxon>
        <taxon>Giardia</taxon>
    </lineage>
</organism>
<comment type="similarity">
    <text evidence="1">Belongs to the CFAP97 family.</text>
</comment>
<dbReference type="EMBL" id="JXTI01000084">
    <property type="protein sequence ID" value="KWX13090.1"/>
    <property type="molecule type" value="Genomic_DNA"/>
</dbReference>
<evidence type="ECO:0000313" key="4">
    <source>
        <dbReference type="EMBL" id="KWX13090.1"/>
    </source>
</evidence>
<protein>
    <submittedName>
        <fullName evidence="4">Uncharacterized protein</fullName>
    </submittedName>
</protein>
<evidence type="ECO:0000256" key="1">
    <source>
        <dbReference type="ARBA" id="ARBA00008315"/>
    </source>
</evidence>
<dbReference type="PANTHER" id="PTHR23035">
    <property type="entry name" value="CILIA- AND FLAGELLA-ASSOCIATED PROTEIN 97-RELATED"/>
    <property type="match status" value="1"/>
</dbReference>
<dbReference type="InterPro" id="IPR038791">
    <property type="entry name" value="Cfap97/Hemingway"/>
</dbReference>
<dbReference type="Proteomes" id="UP000070089">
    <property type="component" value="Unassembled WGS sequence"/>
</dbReference>
<feature type="region of interest" description="Disordered" evidence="3">
    <location>
        <begin position="213"/>
        <end position="241"/>
    </location>
</feature>
<dbReference type="OrthoDB" id="2163395at2759"/>